<accession>A0A0K0GIQ1</accession>
<dbReference type="EMBL" id="CP000967">
    <property type="protein sequence ID" value="ACD58019.1"/>
    <property type="molecule type" value="Genomic_DNA"/>
</dbReference>
<sequence length="39" mass="4343">METVLGTQVLPHLDAVAQLRIAVFRRRRGVQRQAQADAA</sequence>
<reference evidence="1 2" key="1">
    <citation type="journal article" date="2008" name="BMC Genomics">
        <title>Genome sequence and rapid evolution of the rice pathogen Xanthomonas oryzae pv. oryzae PXO99A.</title>
        <authorList>
            <person name="Salzberg S.L."/>
            <person name="Sommer D.D."/>
            <person name="Schatz M.C."/>
            <person name="Phillippy A.M."/>
            <person name="Rabinowicz P.D."/>
            <person name="Tsuge S."/>
            <person name="Furutani A."/>
            <person name="Ochiai H."/>
            <person name="Delcher A.L."/>
            <person name="Kelley D."/>
            <person name="Madupu R."/>
            <person name="Puiu D."/>
            <person name="Radune D."/>
            <person name="Shumway M."/>
            <person name="Trapnell C."/>
            <person name="Aparna G."/>
            <person name="Jha G."/>
            <person name="Pandey A."/>
            <person name="Patil P.B."/>
            <person name="Ishihara H."/>
            <person name="Meyer D.F."/>
            <person name="Szurek B."/>
            <person name="Verdier V."/>
            <person name="Koebnik R."/>
            <person name="Dow J.M."/>
            <person name="Ryan R.P."/>
            <person name="Hirata H."/>
            <person name="Tsuyumu S."/>
            <person name="Won Lee S."/>
            <person name="Seo Y.S."/>
            <person name="Sriariyanum M."/>
            <person name="Ronald P.C."/>
            <person name="Sonti R.V."/>
            <person name="Van Sluys M.A."/>
            <person name="Leach J.E."/>
            <person name="White F.F."/>
            <person name="Bogdanove A.J."/>
        </authorList>
    </citation>
    <scope>NUCLEOTIDE SEQUENCE [LARGE SCALE GENOMIC DNA]</scope>
    <source>
        <strain evidence="1 2">PXO99A</strain>
    </source>
</reference>
<dbReference type="AlphaFoldDB" id="A0A0K0GIQ1"/>
<protein>
    <submittedName>
        <fullName evidence="1">Uncharacterized protein</fullName>
    </submittedName>
</protein>
<evidence type="ECO:0000313" key="1">
    <source>
        <dbReference type="EMBL" id="ACD58019.1"/>
    </source>
</evidence>
<dbReference type="HOGENOM" id="CLU_3319347_0_0_6"/>
<name>A0A0K0GIQ1_XANOP</name>
<organism evidence="1 2">
    <name type="scientific">Xanthomonas oryzae pv. oryzae (strain PXO99A)</name>
    <dbReference type="NCBI Taxonomy" id="360094"/>
    <lineage>
        <taxon>Bacteria</taxon>
        <taxon>Pseudomonadati</taxon>
        <taxon>Pseudomonadota</taxon>
        <taxon>Gammaproteobacteria</taxon>
        <taxon>Lysobacterales</taxon>
        <taxon>Lysobacteraceae</taxon>
        <taxon>Xanthomonas</taxon>
    </lineage>
</organism>
<dbReference type="Proteomes" id="UP000001740">
    <property type="component" value="Chromosome"/>
</dbReference>
<evidence type="ECO:0000313" key="2">
    <source>
        <dbReference type="Proteomes" id="UP000001740"/>
    </source>
</evidence>
<proteinExistence type="predicted"/>
<gene>
    <name evidence="1" type="ordered locus">PXO_04737</name>
</gene>
<dbReference type="KEGG" id="xop:PXO_04737"/>